<comment type="caution">
    <text evidence="1">The sequence shown here is derived from an EMBL/GenBank/DDBJ whole genome shotgun (WGS) entry which is preliminary data.</text>
</comment>
<accession>A0AAD6USB8</accession>
<dbReference type="Proteomes" id="UP001219525">
    <property type="component" value="Unassembled WGS sequence"/>
</dbReference>
<protein>
    <submittedName>
        <fullName evidence="1">Uncharacterized protein</fullName>
    </submittedName>
</protein>
<organism evidence="1 2">
    <name type="scientific">Mycena pura</name>
    <dbReference type="NCBI Taxonomy" id="153505"/>
    <lineage>
        <taxon>Eukaryota</taxon>
        <taxon>Fungi</taxon>
        <taxon>Dikarya</taxon>
        <taxon>Basidiomycota</taxon>
        <taxon>Agaricomycotina</taxon>
        <taxon>Agaricomycetes</taxon>
        <taxon>Agaricomycetidae</taxon>
        <taxon>Agaricales</taxon>
        <taxon>Marasmiineae</taxon>
        <taxon>Mycenaceae</taxon>
        <taxon>Mycena</taxon>
    </lineage>
</organism>
<proteinExistence type="predicted"/>
<name>A0AAD6USB8_9AGAR</name>
<sequence length="165" mass="17593">MAKVSASAWLISSDSASDSHGTGLDDLQLLSKSCSAGGACPLLDVRSPQLVRSGSATVTVVRTAFSQKHQILGALKPHTVFSDLGSLYACCLFPRAAVDSSSKLGPTSRSVRMSQTSWRRCWAGGFEKETSVPHLSGGTGGRHETQLVVRYDSRVRRLRSSPSVQ</sequence>
<evidence type="ECO:0000313" key="2">
    <source>
        <dbReference type="Proteomes" id="UP001219525"/>
    </source>
</evidence>
<dbReference type="AlphaFoldDB" id="A0AAD6USB8"/>
<gene>
    <name evidence="1" type="ORF">GGX14DRAFT_577224</name>
</gene>
<evidence type="ECO:0000313" key="1">
    <source>
        <dbReference type="EMBL" id="KAJ7193433.1"/>
    </source>
</evidence>
<reference evidence="1" key="1">
    <citation type="submission" date="2023-03" db="EMBL/GenBank/DDBJ databases">
        <title>Massive genome expansion in bonnet fungi (Mycena s.s.) driven by repeated elements and novel gene families across ecological guilds.</title>
        <authorList>
            <consortium name="Lawrence Berkeley National Laboratory"/>
            <person name="Harder C.B."/>
            <person name="Miyauchi S."/>
            <person name="Viragh M."/>
            <person name="Kuo A."/>
            <person name="Thoen E."/>
            <person name="Andreopoulos B."/>
            <person name="Lu D."/>
            <person name="Skrede I."/>
            <person name="Drula E."/>
            <person name="Henrissat B."/>
            <person name="Morin E."/>
            <person name="Kohler A."/>
            <person name="Barry K."/>
            <person name="LaButti K."/>
            <person name="Morin E."/>
            <person name="Salamov A."/>
            <person name="Lipzen A."/>
            <person name="Mereny Z."/>
            <person name="Hegedus B."/>
            <person name="Baldrian P."/>
            <person name="Stursova M."/>
            <person name="Weitz H."/>
            <person name="Taylor A."/>
            <person name="Grigoriev I.V."/>
            <person name="Nagy L.G."/>
            <person name="Martin F."/>
            <person name="Kauserud H."/>
        </authorList>
    </citation>
    <scope>NUCLEOTIDE SEQUENCE</scope>
    <source>
        <strain evidence="1">9144</strain>
    </source>
</reference>
<dbReference type="EMBL" id="JARJCW010000108">
    <property type="protein sequence ID" value="KAJ7193433.1"/>
    <property type="molecule type" value="Genomic_DNA"/>
</dbReference>
<keyword evidence="2" id="KW-1185">Reference proteome</keyword>